<dbReference type="Proteomes" id="UP000295645">
    <property type="component" value="Unassembled WGS sequence"/>
</dbReference>
<dbReference type="Gene3D" id="3.30.70.1060">
    <property type="entry name" value="Dimeric alpha+beta barrel"/>
    <property type="match status" value="2"/>
</dbReference>
<dbReference type="AlphaFoldDB" id="A0A4R3YU10"/>
<feature type="domain" description="YCII-related" evidence="2">
    <location>
        <begin position="1"/>
        <end position="101"/>
    </location>
</feature>
<feature type="domain" description="YCII-related" evidence="2">
    <location>
        <begin position="179"/>
        <end position="243"/>
    </location>
</feature>
<dbReference type="EMBL" id="SMCS01000002">
    <property type="protein sequence ID" value="TCV96457.1"/>
    <property type="molecule type" value="Genomic_DNA"/>
</dbReference>
<dbReference type="SUPFAM" id="SSF54909">
    <property type="entry name" value="Dimeric alpha+beta barrel"/>
    <property type="match status" value="2"/>
</dbReference>
<comment type="similarity">
    <text evidence="1">Belongs to the YciI family.</text>
</comment>
<proteinExistence type="inferred from homology"/>
<keyword evidence="4" id="KW-1185">Reference proteome</keyword>
<reference evidence="3 4" key="1">
    <citation type="submission" date="2019-03" db="EMBL/GenBank/DDBJ databases">
        <title>Above-ground endophytic microbial communities from plants in different locations in the United States.</title>
        <authorList>
            <person name="Frank C."/>
        </authorList>
    </citation>
    <scope>NUCLEOTIDE SEQUENCE [LARGE SCALE GENOMIC DNA]</scope>
    <source>
        <strain evidence="3 4">LP_13_YM</strain>
    </source>
</reference>
<sequence>MRFLIVRKADNDTEAGMPPSQELLEDMAQYIDTLAAEGRLHTGEGLKPSSQGVRVTFANGQATVVDGPFAETKELVAGLSIIEAESLDDAVDWVRGWPTIDGHGEVCLDIRSMGCPGGLPGFSNPDNDDEATKPRFAVLLKSDDDAERDVDPGPVVLGAMADGIRAGIEAGFLLAGEGLRSSASAKRVRFSGGKPEVIDGPFAEVKELVAGYWILRMASIDDVIEWVKGYPFPNRHSARVEIRQLYEVSELVSAAT</sequence>
<dbReference type="InterPro" id="IPR005545">
    <property type="entry name" value="YCII"/>
</dbReference>
<gene>
    <name evidence="3" type="ORF">EC912_102808</name>
</gene>
<protein>
    <recommendedName>
        <fullName evidence="2">YCII-related domain-containing protein</fullName>
    </recommendedName>
</protein>
<evidence type="ECO:0000259" key="2">
    <source>
        <dbReference type="Pfam" id="PF03795"/>
    </source>
</evidence>
<dbReference type="InterPro" id="IPR011008">
    <property type="entry name" value="Dimeric_a/b-barrel"/>
</dbReference>
<name>A0A4R3YU10_9GAMM</name>
<dbReference type="RefSeq" id="WP_165973538.1">
    <property type="nucleotide sequence ID" value="NZ_SMCS01000002.1"/>
</dbReference>
<evidence type="ECO:0000313" key="4">
    <source>
        <dbReference type="Proteomes" id="UP000295645"/>
    </source>
</evidence>
<organism evidence="3 4">
    <name type="scientific">Luteibacter rhizovicinus</name>
    <dbReference type="NCBI Taxonomy" id="242606"/>
    <lineage>
        <taxon>Bacteria</taxon>
        <taxon>Pseudomonadati</taxon>
        <taxon>Pseudomonadota</taxon>
        <taxon>Gammaproteobacteria</taxon>
        <taxon>Lysobacterales</taxon>
        <taxon>Rhodanobacteraceae</taxon>
        <taxon>Luteibacter</taxon>
    </lineage>
</organism>
<evidence type="ECO:0000256" key="1">
    <source>
        <dbReference type="ARBA" id="ARBA00007689"/>
    </source>
</evidence>
<accession>A0A4R3YU10</accession>
<dbReference type="Pfam" id="PF03795">
    <property type="entry name" value="YCII"/>
    <property type="match status" value="2"/>
</dbReference>
<evidence type="ECO:0000313" key="3">
    <source>
        <dbReference type="EMBL" id="TCV96457.1"/>
    </source>
</evidence>
<comment type="caution">
    <text evidence="3">The sequence shown here is derived from an EMBL/GenBank/DDBJ whole genome shotgun (WGS) entry which is preliminary data.</text>
</comment>
<dbReference type="PANTHER" id="PTHR35174">
    <property type="entry name" value="BLL7171 PROTEIN-RELATED"/>
    <property type="match status" value="1"/>
</dbReference>